<keyword evidence="2" id="KW-1185">Reference proteome</keyword>
<dbReference type="InterPro" id="IPR032675">
    <property type="entry name" value="LRR_dom_sf"/>
</dbReference>
<dbReference type="Proteomes" id="UP000005239">
    <property type="component" value="Unassembled WGS sequence"/>
</dbReference>
<evidence type="ECO:0000313" key="1">
    <source>
        <dbReference type="EnsemblMetazoa" id="PPA37679.1"/>
    </source>
</evidence>
<protein>
    <submittedName>
        <fullName evidence="1">Uncharacterized protein</fullName>
    </submittedName>
</protein>
<accession>A0A2A6BA56</accession>
<organism evidence="1 2">
    <name type="scientific">Pristionchus pacificus</name>
    <name type="common">Parasitic nematode worm</name>
    <dbReference type="NCBI Taxonomy" id="54126"/>
    <lineage>
        <taxon>Eukaryota</taxon>
        <taxon>Metazoa</taxon>
        <taxon>Ecdysozoa</taxon>
        <taxon>Nematoda</taxon>
        <taxon>Chromadorea</taxon>
        <taxon>Rhabditida</taxon>
        <taxon>Rhabditina</taxon>
        <taxon>Diplogasteromorpha</taxon>
        <taxon>Diplogasteroidea</taxon>
        <taxon>Neodiplogasteridae</taxon>
        <taxon>Pristionchus</taxon>
    </lineage>
</organism>
<reference evidence="1" key="2">
    <citation type="submission" date="2022-06" db="UniProtKB">
        <authorList>
            <consortium name="EnsemblMetazoa"/>
        </authorList>
    </citation>
    <scope>IDENTIFICATION</scope>
    <source>
        <strain evidence="1">PS312</strain>
    </source>
</reference>
<name>A0A2A6BA56_PRIPA</name>
<dbReference type="Gene3D" id="3.80.10.10">
    <property type="entry name" value="Ribonuclease Inhibitor"/>
    <property type="match status" value="1"/>
</dbReference>
<evidence type="ECO:0000313" key="2">
    <source>
        <dbReference type="Proteomes" id="UP000005239"/>
    </source>
</evidence>
<proteinExistence type="predicted"/>
<gene>
    <name evidence="1" type="primary">WBGene00276048</name>
</gene>
<sequence>MSGANDLPWRSRTFGEIMFALLRRIASSLCYIPFSERNSPQTQLMRTSIRSNEPVTVTPREPLVRDYSVPQLPDDVMLMIFGELNMNEKFPLGTACKIFRKLDFEIGRKNFDYVSISWTDSKQCIEAFHGSTLFNYYIEKSNIIQSNYHNRRLFKQACALRVFVDYAKSVFDESDFSTIASMVKPLRYTNLEVKFRSKQDCSESFLESFVRNRNLKNARIKLSWIGRFNHDLRQIRELLMQLPRMDTLQISWQNISNESRKCLVNDATLLHICSMANVVEPFWANCTLQGILDVFQIVAKSSEYKYVGFYVTESAVNQFLSAPELNLTWNRFSYYYTANDRQTYVCVTRNQVMKHGFLQMEKCVGNERDYKILR</sequence>
<accession>A0A8R1Z021</accession>
<dbReference type="AlphaFoldDB" id="A0A2A6BA56"/>
<dbReference type="EnsemblMetazoa" id="PPA37679.1">
    <property type="protein sequence ID" value="PPA37679.1"/>
    <property type="gene ID" value="WBGene00276048"/>
</dbReference>
<reference evidence="2" key="1">
    <citation type="journal article" date="2008" name="Nat. Genet.">
        <title>The Pristionchus pacificus genome provides a unique perspective on nematode lifestyle and parasitism.</title>
        <authorList>
            <person name="Dieterich C."/>
            <person name="Clifton S.W."/>
            <person name="Schuster L.N."/>
            <person name="Chinwalla A."/>
            <person name="Delehaunty K."/>
            <person name="Dinkelacker I."/>
            <person name="Fulton L."/>
            <person name="Fulton R."/>
            <person name="Godfrey J."/>
            <person name="Minx P."/>
            <person name="Mitreva M."/>
            <person name="Roeseler W."/>
            <person name="Tian H."/>
            <person name="Witte H."/>
            <person name="Yang S.P."/>
            <person name="Wilson R.K."/>
            <person name="Sommer R.J."/>
        </authorList>
    </citation>
    <scope>NUCLEOTIDE SEQUENCE [LARGE SCALE GENOMIC DNA]</scope>
    <source>
        <strain evidence="2">PS312</strain>
    </source>
</reference>